<proteinExistence type="predicted"/>
<comment type="caution">
    <text evidence="2">The sequence shown here is derived from an EMBL/GenBank/DDBJ whole genome shotgun (WGS) entry which is preliminary data.</text>
</comment>
<feature type="region of interest" description="Disordered" evidence="1">
    <location>
        <begin position="33"/>
        <end position="53"/>
    </location>
</feature>
<evidence type="ECO:0008006" key="4">
    <source>
        <dbReference type="Google" id="ProtNLM"/>
    </source>
</evidence>
<reference evidence="2 3" key="1">
    <citation type="submission" date="2019-03" db="EMBL/GenBank/DDBJ databases">
        <title>Genomic Encyclopedia of Type Strains, Phase III (KMG-III): the genomes of soil and plant-associated and newly described type strains.</title>
        <authorList>
            <person name="Whitman W."/>
        </authorList>
    </citation>
    <scope>NUCLEOTIDE SEQUENCE [LARGE SCALE GENOMIC DNA]</scope>
    <source>
        <strain evidence="2 3">LMG 29544</strain>
    </source>
</reference>
<dbReference type="RefSeq" id="WP_134195002.1">
    <property type="nucleotide sequence ID" value="NZ_JBHLUW010000017.1"/>
</dbReference>
<evidence type="ECO:0000313" key="2">
    <source>
        <dbReference type="EMBL" id="TDY43014.1"/>
    </source>
</evidence>
<evidence type="ECO:0000256" key="1">
    <source>
        <dbReference type="SAM" id="MobiDB-lite"/>
    </source>
</evidence>
<evidence type="ECO:0000313" key="3">
    <source>
        <dbReference type="Proteomes" id="UP000295509"/>
    </source>
</evidence>
<accession>A0A4R8LIA2</accession>
<keyword evidence="3" id="KW-1185">Reference proteome</keyword>
<organism evidence="2 3">
    <name type="scientific">Paraburkholderia rhizosphaerae</name>
    <dbReference type="NCBI Taxonomy" id="480658"/>
    <lineage>
        <taxon>Bacteria</taxon>
        <taxon>Pseudomonadati</taxon>
        <taxon>Pseudomonadota</taxon>
        <taxon>Betaproteobacteria</taxon>
        <taxon>Burkholderiales</taxon>
        <taxon>Burkholderiaceae</taxon>
        <taxon>Paraburkholderia</taxon>
    </lineage>
</organism>
<dbReference type="Proteomes" id="UP000295509">
    <property type="component" value="Unassembled WGS sequence"/>
</dbReference>
<protein>
    <recommendedName>
        <fullName evidence="4">Prolin-rich transmembrane protein</fullName>
    </recommendedName>
</protein>
<dbReference type="OrthoDB" id="8564513at2"/>
<sequence>MKTTHIALAVAFVVCAGLLLFVDRTPPDQVVEAAPHAGRSEAPAAAAANRANGADGTPAATVILALRPRAELFHETGGGRHELFGSQSWAPALPSMAPANAQIPPLPPIPAEPVLPFTYLGKKLSGGTWEVYLARGDETLIVHDQMLIDSMYRVESIKPPTLTLVYLPKKAVQTIDIGSAD</sequence>
<dbReference type="EMBL" id="SORE01000019">
    <property type="protein sequence ID" value="TDY43014.1"/>
    <property type="molecule type" value="Genomic_DNA"/>
</dbReference>
<gene>
    <name evidence="2" type="ORF">BX592_119132</name>
</gene>
<name>A0A4R8LIA2_9BURK</name>
<dbReference type="AlphaFoldDB" id="A0A4R8LIA2"/>